<dbReference type="AlphaFoldDB" id="A0A4Q1BKG6"/>
<dbReference type="InParanoid" id="A0A4Q1BKG6"/>
<keyword evidence="3" id="KW-1185">Reference proteome</keyword>
<evidence type="ECO:0000313" key="2">
    <source>
        <dbReference type="EMBL" id="RXK38244.1"/>
    </source>
</evidence>
<feature type="compositionally biased region" description="Polar residues" evidence="1">
    <location>
        <begin position="779"/>
        <end position="795"/>
    </location>
</feature>
<proteinExistence type="predicted"/>
<feature type="compositionally biased region" description="Basic and acidic residues" evidence="1">
    <location>
        <begin position="35"/>
        <end position="56"/>
    </location>
</feature>
<dbReference type="VEuPathDB" id="FungiDB:TREMEDRAFT_61064"/>
<dbReference type="Proteomes" id="UP000289152">
    <property type="component" value="Unassembled WGS sequence"/>
</dbReference>
<evidence type="ECO:0000256" key="1">
    <source>
        <dbReference type="SAM" id="MobiDB-lite"/>
    </source>
</evidence>
<feature type="compositionally biased region" description="Basic and acidic residues" evidence="1">
    <location>
        <begin position="581"/>
        <end position="600"/>
    </location>
</feature>
<feature type="region of interest" description="Disordered" evidence="1">
    <location>
        <begin position="581"/>
        <end position="694"/>
    </location>
</feature>
<feature type="region of interest" description="Disordered" evidence="1">
    <location>
        <begin position="779"/>
        <end position="813"/>
    </location>
</feature>
<sequence length="917" mass="103935">MDHSMLEVVLSEMEPQDPNLEDLDIQQDDPVPMENKPEGKEISEKKEKEEDEEKKFKSLSPLFTNSEYESILEVILSDTSATTLSRMLRVSRDIHRLIITSPKLQYRLRCQFHTIESEPDLSGNVNLKLENLIEDQRRLDRFIPREISCLHVPTAEVVDVQDNKMLMLESNSRKPLCTCEVHPRGGYVKDSFSVWQLRSKRNLDTQKIGVDENTNVDDVKEGAICISRVVLDYEIKGIAFCPEEEIVAVVGPCMAGEGDLPFGNKLTIRRINLYHLYPEPETNIPRIHPKAKIPIIEFVCAEDFSLSESIDMQLIKGGRIGVLNPCYSAGATFTAVWDWQKGICLGSASPMCGVNLITSFRFLTPDWLICGVYETGERIHNIDESSVPEDEIFPCLATFATLPLENGKGPSIRQHRIVRTDTTQEEMEVDLDNEINSTPCTWYSFEIPHCIALAGFCFPPLNVRRAQLEGIQDGVVDTEERFTPTGLDIDLPSPILPTFETSSSKDHLAFYIKGRCGVEGGDQAPVAISGSVPVSKLYGLSIPSVFMLLEPDEGFKVKYYRQVMNQIGMEMMVEHMIKKQTEFESSKSQETEKETETKIQDDEEDEDMSKDEDHSEEISVDKMNDQEDISDSIQNQDQENEIKVYQDEDIQIEDNGTNQDQKEDHDHEHEHNDDAAQEHGHAHEHEHDHDHHHTHLLHVPWKVWSKNVDIRYPDSSSQPISNGTRTLYPFFDIDDDMIDVGISEPIKIEMIDYNHSSSYDPKWGKPLGSLSLKPTNTQNQNHNIPTHGISSNVEGISSTSTSQITNSDLNIEGKSSNTIDTEEMKHFQTNKIPCDQLKKCNGIKIIISDRDKHSAKETAGFPEDIFKDEPEPKPTGLDGRGIKLDFLLERGTEFERLFFNGDKVVFAISEGAHILSF</sequence>
<feature type="compositionally biased region" description="Basic and acidic residues" evidence="1">
    <location>
        <begin position="611"/>
        <end position="625"/>
    </location>
</feature>
<evidence type="ECO:0000313" key="3">
    <source>
        <dbReference type="Proteomes" id="UP000289152"/>
    </source>
</evidence>
<organism evidence="2 3">
    <name type="scientific">Tremella mesenterica</name>
    <name type="common">Jelly fungus</name>
    <dbReference type="NCBI Taxonomy" id="5217"/>
    <lineage>
        <taxon>Eukaryota</taxon>
        <taxon>Fungi</taxon>
        <taxon>Dikarya</taxon>
        <taxon>Basidiomycota</taxon>
        <taxon>Agaricomycotina</taxon>
        <taxon>Tremellomycetes</taxon>
        <taxon>Tremellales</taxon>
        <taxon>Tremellaceae</taxon>
        <taxon>Tremella</taxon>
    </lineage>
</organism>
<reference evidence="2 3" key="1">
    <citation type="submission" date="2016-06" db="EMBL/GenBank/DDBJ databases">
        <title>Evolution of pathogenesis and genome organization in the Tremellales.</title>
        <authorList>
            <person name="Cuomo C."/>
            <person name="Litvintseva A."/>
            <person name="Heitman J."/>
            <person name="Chen Y."/>
            <person name="Sun S."/>
            <person name="Springer D."/>
            <person name="Dromer F."/>
            <person name="Young S."/>
            <person name="Zeng Q."/>
            <person name="Chapman S."/>
            <person name="Gujja S."/>
            <person name="Saif S."/>
            <person name="Birren B."/>
        </authorList>
    </citation>
    <scope>NUCLEOTIDE SEQUENCE [LARGE SCALE GENOMIC DNA]</scope>
    <source>
        <strain evidence="2 3">ATCC 28783</strain>
    </source>
</reference>
<gene>
    <name evidence="2" type="ORF">M231_04416</name>
</gene>
<protein>
    <submittedName>
        <fullName evidence="2">Uncharacterized protein</fullName>
    </submittedName>
</protein>
<dbReference type="EMBL" id="SDIL01000050">
    <property type="protein sequence ID" value="RXK38244.1"/>
    <property type="molecule type" value="Genomic_DNA"/>
</dbReference>
<feature type="compositionally biased region" description="Acidic residues" evidence="1">
    <location>
        <begin position="601"/>
        <end position="610"/>
    </location>
</feature>
<name>A0A4Q1BKG6_TREME</name>
<comment type="caution">
    <text evidence="2">The sequence shown here is derived from an EMBL/GenBank/DDBJ whole genome shotgun (WGS) entry which is preliminary data.</text>
</comment>
<feature type="compositionally biased region" description="Basic and acidic residues" evidence="1">
    <location>
        <begin position="660"/>
        <end position="691"/>
    </location>
</feature>
<feature type="compositionally biased region" description="Low complexity" evidence="1">
    <location>
        <begin position="796"/>
        <end position="807"/>
    </location>
</feature>
<accession>A0A4Q1BKG6</accession>
<dbReference type="OrthoDB" id="2564566at2759"/>
<feature type="region of interest" description="Disordered" evidence="1">
    <location>
        <begin position="1"/>
        <end position="58"/>
    </location>
</feature>